<accession>A0A8D8ZLH4</accession>
<keyword evidence="1" id="KW-0472">Membrane</keyword>
<keyword evidence="1" id="KW-1133">Transmembrane helix</keyword>
<name>A0A8D8ZLH4_9HEMI</name>
<dbReference type="EMBL" id="HBUF01517448">
    <property type="protein sequence ID" value="CAG6748131.1"/>
    <property type="molecule type" value="Transcribed_RNA"/>
</dbReference>
<keyword evidence="1" id="KW-0812">Transmembrane</keyword>
<protein>
    <submittedName>
        <fullName evidence="2">Uncharacterized protein</fullName>
    </submittedName>
</protein>
<dbReference type="AlphaFoldDB" id="A0A8D8ZLH4"/>
<feature type="transmembrane region" description="Helical" evidence="1">
    <location>
        <begin position="20"/>
        <end position="38"/>
    </location>
</feature>
<evidence type="ECO:0000256" key="1">
    <source>
        <dbReference type="SAM" id="Phobius"/>
    </source>
</evidence>
<reference evidence="2" key="1">
    <citation type="submission" date="2021-05" db="EMBL/GenBank/DDBJ databases">
        <authorList>
            <person name="Alioto T."/>
            <person name="Alioto T."/>
            <person name="Gomez Garrido J."/>
        </authorList>
    </citation>
    <scope>NUCLEOTIDE SEQUENCE</scope>
</reference>
<proteinExistence type="predicted"/>
<sequence>MYNETFHQVASSLSHVYSSSLPYVFLLFLKIIMCELYLRYYYFILFLDKPQVKALYFPKNMSRPNKHAEILDLPIFSHFWTNHSLRTPKKLVSAVGPCGCV</sequence>
<organism evidence="2">
    <name type="scientific">Cacopsylla melanoneura</name>
    <dbReference type="NCBI Taxonomy" id="428564"/>
    <lineage>
        <taxon>Eukaryota</taxon>
        <taxon>Metazoa</taxon>
        <taxon>Ecdysozoa</taxon>
        <taxon>Arthropoda</taxon>
        <taxon>Hexapoda</taxon>
        <taxon>Insecta</taxon>
        <taxon>Pterygota</taxon>
        <taxon>Neoptera</taxon>
        <taxon>Paraneoptera</taxon>
        <taxon>Hemiptera</taxon>
        <taxon>Sternorrhyncha</taxon>
        <taxon>Psylloidea</taxon>
        <taxon>Psyllidae</taxon>
        <taxon>Psyllinae</taxon>
        <taxon>Cacopsylla</taxon>
    </lineage>
</organism>
<evidence type="ECO:0000313" key="2">
    <source>
        <dbReference type="EMBL" id="CAG6748131.1"/>
    </source>
</evidence>